<dbReference type="Gene3D" id="3.80.10.10">
    <property type="entry name" value="Ribonuclease Inhibitor"/>
    <property type="match status" value="3"/>
</dbReference>
<dbReference type="PROSITE" id="PS51450">
    <property type="entry name" value="LRR"/>
    <property type="match status" value="4"/>
</dbReference>
<dbReference type="GO" id="GO:0005615">
    <property type="term" value="C:extracellular space"/>
    <property type="evidence" value="ECO:0007669"/>
    <property type="project" value="TreeGrafter"/>
</dbReference>
<dbReference type="InterPro" id="IPR050328">
    <property type="entry name" value="Dev_Immune_Receptor"/>
</dbReference>
<dbReference type="Pfam" id="PF13306">
    <property type="entry name" value="LRR_5"/>
    <property type="match status" value="1"/>
</dbReference>
<evidence type="ECO:0000256" key="1">
    <source>
        <dbReference type="ARBA" id="ARBA00022614"/>
    </source>
</evidence>
<dbReference type="STRING" id="283909.R7TK27"/>
<keyword evidence="2" id="KW-0732">Signal</keyword>
<dbReference type="AlphaFoldDB" id="R7TK27"/>
<dbReference type="EMBL" id="KB310467">
    <property type="protein sequence ID" value="ELT91470.1"/>
    <property type="molecule type" value="Genomic_DNA"/>
</dbReference>
<dbReference type="InterPro" id="IPR003591">
    <property type="entry name" value="Leu-rich_rpt_typical-subtyp"/>
</dbReference>
<evidence type="ECO:0000313" key="4">
    <source>
        <dbReference type="EMBL" id="ELT91470.1"/>
    </source>
</evidence>
<protein>
    <submittedName>
        <fullName evidence="4">Uncharacterized protein</fullName>
    </submittedName>
</protein>
<sequence>LDLSNNQITEISHYAFQNTKLISLTLRYNFLTVIPSLDVVAPTLRSLSMTKNLVTSIGDELARMEVLQSFGIRDNKVAKVDPQALRSSASTITDIDLGHNQIKELDAAFFEGMHSLSSLVLQINSLARFPDFSRIRSANALSRLYLNHNDIEDLHETALENMTYLQTLALSNNELTRVPNLKDQRDSLRNLYLSYNQITTISDDTFTGMRISFLNLGNNGLSDLASLAPLNDYLEHLHLTGNDLGHMTSDDLLRFLIENKKVTTL</sequence>
<gene>
    <name evidence="4" type="ORF">CAPTEDRAFT_54126</name>
</gene>
<dbReference type="Pfam" id="PF13855">
    <property type="entry name" value="LRR_8"/>
    <property type="match status" value="3"/>
</dbReference>
<dbReference type="PANTHER" id="PTHR24373:SF370">
    <property type="entry name" value="FISH-LIPS, ISOFORM E"/>
    <property type="match status" value="1"/>
</dbReference>
<name>R7TK27_CAPTE</name>
<dbReference type="InterPro" id="IPR001611">
    <property type="entry name" value="Leu-rich_rpt"/>
</dbReference>
<feature type="non-terminal residue" evidence="4">
    <location>
        <position position="265"/>
    </location>
</feature>
<reference evidence="4" key="1">
    <citation type="journal article" date="2013" name="Nature">
        <title>Insights into bilaterian evolution from three spiralian genomes.</title>
        <authorList>
            <person name="Simakov O."/>
            <person name="Marletaz F."/>
            <person name="Cho S.J."/>
            <person name="Edsinger-Gonzales E."/>
            <person name="Havlak P."/>
            <person name="Hellsten U."/>
            <person name="Kuo D.H."/>
            <person name="Larsson T."/>
            <person name="Lv J."/>
            <person name="Arendt D."/>
            <person name="Savage R."/>
            <person name="Osoegawa K."/>
            <person name="de Jong P."/>
            <person name="Grimwood J."/>
            <person name="Chapman J.A."/>
            <person name="Shapiro H."/>
            <person name="Aerts A."/>
            <person name="Otillar R.P."/>
            <person name="Terry A.Y."/>
            <person name="Boore J.L."/>
            <person name="Grigoriev I.V."/>
            <person name="Lindberg D.R."/>
            <person name="Seaver E.C."/>
            <person name="Weisblat D.A."/>
            <person name="Putnam N.H."/>
            <person name="Rokhsar D.S."/>
        </authorList>
    </citation>
    <scope>NUCLEOTIDE SEQUENCE</scope>
    <source>
        <strain evidence="4">I ESC-2004</strain>
    </source>
</reference>
<proteinExistence type="predicted"/>
<dbReference type="InterPro" id="IPR032675">
    <property type="entry name" value="LRR_dom_sf"/>
</dbReference>
<dbReference type="SMART" id="SM00369">
    <property type="entry name" value="LRR_TYP"/>
    <property type="match status" value="5"/>
</dbReference>
<organism evidence="4">
    <name type="scientific">Capitella teleta</name>
    <name type="common">Polychaete worm</name>
    <dbReference type="NCBI Taxonomy" id="283909"/>
    <lineage>
        <taxon>Eukaryota</taxon>
        <taxon>Metazoa</taxon>
        <taxon>Spiralia</taxon>
        <taxon>Lophotrochozoa</taxon>
        <taxon>Annelida</taxon>
        <taxon>Polychaeta</taxon>
        <taxon>Sedentaria</taxon>
        <taxon>Scolecida</taxon>
        <taxon>Capitellidae</taxon>
        <taxon>Capitella</taxon>
    </lineage>
</organism>
<dbReference type="OrthoDB" id="6156721at2759"/>
<keyword evidence="3" id="KW-0677">Repeat</keyword>
<dbReference type="SUPFAM" id="SSF52058">
    <property type="entry name" value="L domain-like"/>
    <property type="match status" value="1"/>
</dbReference>
<dbReference type="PANTHER" id="PTHR24373">
    <property type="entry name" value="SLIT RELATED LEUCINE-RICH REPEAT NEURONAL PROTEIN"/>
    <property type="match status" value="1"/>
</dbReference>
<dbReference type="OMA" id="IERGVMH"/>
<dbReference type="InterPro" id="IPR026906">
    <property type="entry name" value="LRR_5"/>
</dbReference>
<evidence type="ECO:0000256" key="2">
    <source>
        <dbReference type="ARBA" id="ARBA00022729"/>
    </source>
</evidence>
<evidence type="ECO:0000256" key="3">
    <source>
        <dbReference type="ARBA" id="ARBA00022737"/>
    </source>
</evidence>
<feature type="non-terminal residue" evidence="4">
    <location>
        <position position="1"/>
    </location>
</feature>
<dbReference type="HOGENOM" id="CLU_1051991_0_0_1"/>
<accession>R7TK27</accession>
<dbReference type="GO" id="GO:0031012">
    <property type="term" value="C:extracellular matrix"/>
    <property type="evidence" value="ECO:0007669"/>
    <property type="project" value="TreeGrafter"/>
</dbReference>
<keyword evidence="1" id="KW-0433">Leucine-rich repeat</keyword>